<feature type="compositionally biased region" description="Polar residues" evidence="13">
    <location>
        <begin position="368"/>
        <end position="379"/>
    </location>
</feature>
<feature type="domain" description="C2H2-type" evidence="14">
    <location>
        <begin position="511"/>
        <end position="538"/>
    </location>
</feature>
<feature type="region of interest" description="Disordered" evidence="13">
    <location>
        <begin position="1"/>
        <end position="137"/>
    </location>
</feature>
<feature type="compositionally biased region" description="Low complexity" evidence="13">
    <location>
        <begin position="91"/>
        <end position="102"/>
    </location>
</feature>
<dbReference type="GO" id="GO:0008270">
    <property type="term" value="F:zinc ion binding"/>
    <property type="evidence" value="ECO:0007669"/>
    <property type="project" value="UniProtKB-KW"/>
</dbReference>
<keyword evidence="7" id="KW-0539">Nucleus</keyword>
<comment type="subunit">
    <text evidence="9">Interacts (via SNAG domain) with LIMD1 (via LIM domains), WTIP (via LIM domains) and AJUBA (via LIM domains).</text>
</comment>
<keyword evidence="5" id="KW-0862">Zinc</keyword>
<feature type="domain" description="C2H2-type" evidence="14">
    <location>
        <begin position="596"/>
        <end position="623"/>
    </location>
</feature>
<dbReference type="GO" id="GO:0003677">
    <property type="term" value="F:DNA binding"/>
    <property type="evidence" value="ECO:0007669"/>
    <property type="project" value="UniProtKB-KW"/>
</dbReference>
<sequence length="792" mass="83348">MPRSFLIRPKNNKSVSHAPLPNSSSQSKQQQQQSSSNKWSQQTSGGQSIPINNKSASSQRTTLDSTSTSTPATTTNNRNTVYLPELIRRYAPATGSPSGPAAQRNSTSGQTANSDQQPQQQHSNGRPDYSQFQGHPSSARNLASITKLSLASPKESSRNISDLLNAASFVATQAGLTSTPRSSLASSPSSRNGTSGSTGMTKSTSGTTTATATTASSAIITTTSPASTTTGSSQESSSNKQAQSSQRAASVSFKMPISSSSSSNHPSSSMSDRLNSLAKVELSRTGSASSGSFSSGSTGIAGFIHNRTSAMSAASKAASSSSGAGQSSSQGGSGSSQSAGQAVLARTKSGSAGKSGAAKRGAGDDSHATPTSKNNSAPSASKRPKISLPRRSGKASSSGSGQTSAEGHSTPPSARRTKKGTTSGSNQSASAGQETSEARTTPRVAYTYDTFAVIDGRSKKWKQQVRQQQASADTTTQGSPTTTTPSKTPVVTAQIVPAPIIEVAEGNKTRYTCNECGKNYATSSNLSRHKQTHRSLDSQQAQKCQHCGKVYVSMPALAMHILTHNLTHQCDICGKAFSRPWLLQGHMRSHTGEKPFGCAHCGKAFADRSNLRAHMQTHSQVKVWRCKRCDKTFALKAYLNKHYESACYKDGGAPNIDDDEGEDGELPYEQQQVTHGILISDGRSRGSGPRLSQLSGGSSGGRSLRFKSDDDGFNSSSSDGGSDPEWKRIKKQMASRGRKSAPSGEQKAVPVRTGTLRNRDKLRPPKYHLIDGGDYEDVDNIELDQGFEDMNS</sequence>
<evidence type="ECO:0000256" key="2">
    <source>
        <dbReference type="ARBA" id="ARBA00022723"/>
    </source>
</evidence>
<comment type="subcellular location">
    <subcellularLocation>
        <location evidence="1">Nucleus</location>
    </subcellularLocation>
</comment>
<feature type="region of interest" description="Disordered" evidence="13">
    <location>
        <begin position="679"/>
        <end position="774"/>
    </location>
</feature>
<feature type="compositionally biased region" description="Low complexity" evidence="13">
    <location>
        <begin position="176"/>
        <end position="271"/>
    </location>
</feature>
<evidence type="ECO:0000256" key="11">
    <source>
        <dbReference type="ARBA" id="ARBA00083685"/>
    </source>
</evidence>
<keyword evidence="2" id="KW-0479">Metal-binding</keyword>
<reference evidence="15" key="1">
    <citation type="submission" date="2018-10" db="EMBL/GenBank/DDBJ databases">
        <title>Transcriptome assembly of Aceria tosichella (Wheat curl mite) Type 2.</title>
        <authorList>
            <person name="Scully E.D."/>
            <person name="Geib S.M."/>
            <person name="Palmer N.A."/>
            <person name="Gupta A.K."/>
            <person name="Sarath G."/>
            <person name="Tatineni S."/>
        </authorList>
    </citation>
    <scope>NUCLEOTIDE SEQUENCE</scope>
    <source>
        <strain evidence="15">LincolnNE</strain>
    </source>
</reference>
<feature type="compositionally biased region" description="Low complexity" evidence="13">
    <location>
        <begin position="686"/>
        <end position="696"/>
    </location>
</feature>
<dbReference type="GO" id="GO:0005634">
    <property type="term" value="C:nucleus"/>
    <property type="evidence" value="ECO:0007669"/>
    <property type="project" value="UniProtKB-SubCell"/>
</dbReference>
<dbReference type="Gene3D" id="3.30.160.60">
    <property type="entry name" value="Classic Zinc Finger"/>
    <property type="match status" value="4"/>
</dbReference>
<feature type="compositionally biased region" description="Polar residues" evidence="13">
    <location>
        <begin position="103"/>
        <end position="137"/>
    </location>
</feature>
<protein>
    <recommendedName>
        <fullName evidence="10">Transcriptional repressor scratch 1</fullName>
    </recommendedName>
    <alternativeName>
        <fullName evidence="11">Scratch homolog 1 zinc finger protein</fullName>
    </alternativeName>
</protein>
<dbReference type="PROSITE" id="PS00028">
    <property type="entry name" value="ZINC_FINGER_C2H2_1"/>
    <property type="match status" value="3"/>
</dbReference>
<feature type="domain" description="C2H2-type" evidence="14">
    <location>
        <begin position="624"/>
        <end position="654"/>
    </location>
</feature>
<feature type="region of interest" description="Disordered" evidence="13">
    <location>
        <begin position="462"/>
        <end position="488"/>
    </location>
</feature>
<feature type="compositionally biased region" description="Polar residues" evidence="13">
    <location>
        <begin position="464"/>
        <end position="473"/>
    </location>
</feature>
<evidence type="ECO:0000256" key="13">
    <source>
        <dbReference type="SAM" id="MobiDB-lite"/>
    </source>
</evidence>
<feature type="compositionally biased region" description="Polar residues" evidence="13">
    <location>
        <begin position="43"/>
        <end position="56"/>
    </location>
</feature>
<name>A0A6G1S5G4_9ACAR</name>
<gene>
    <name evidence="15" type="primary">Scrt1_0</name>
    <name evidence="15" type="ORF">g.15599</name>
</gene>
<evidence type="ECO:0000256" key="7">
    <source>
        <dbReference type="ARBA" id="ARBA00023242"/>
    </source>
</evidence>
<dbReference type="FunFam" id="3.30.160.60:FF:000169">
    <property type="entry name" value="transcriptional repressor scratch 2"/>
    <property type="match status" value="1"/>
</dbReference>
<feature type="compositionally biased region" description="Low complexity" evidence="13">
    <location>
        <begin position="713"/>
        <end position="723"/>
    </location>
</feature>
<evidence type="ECO:0000256" key="5">
    <source>
        <dbReference type="ARBA" id="ARBA00022833"/>
    </source>
</evidence>
<accession>A0A6G1S5G4</accession>
<feature type="compositionally biased region" description="Low complexity" evidence="13">
    <location>
        <begin position="474"/>
        <end position="488"/>
    </location>
</feature>
<dbReference type="InterPro" id="IPR036236">
    <property type="entry name" value="Znf_C2H2_sf"/>
</dbReference>
<dbReference type="AlphaFoldDB" id="A0A6G1S5G4"/>
<comment type="similarity">
    <text evidence="8">Belongs to the snail C2H2-type zinc-finger protein family.</text>
</comment>
<evidence type="ECO:0000256" key="10">
    <source>
        <dbReference type="ARBA" id="ARBA00071743"/>
    </source>
</evidence>
<evidence type="ECO:0000313" key="15">
    <source>
        <dbReference type="EMBL" id="MDE45745.1"/>
    </source>
</evidence>
<evidence type="ECO:0000256" key="4">
    <source>
        <dbReference type="ARBA" id="ARBA00022771"/>
    </source>
</evidence>
<evidence type="ECO:0000256" key="3">
    <source>
        <dbReference type="ARBA" id="ARBA00022737"/>
    </source>
</evidence>
<evidence type="ECO:0000256" key="8">
    <source>
        <dbReference type="ARBA" id="ARBA00037948"/>
    </source>
</evidence>
<dbReference type="PANTHER" id="PTHR16515">
    <property type="entry name" value="PR DOMAIN ZINC FINGER PROTEIN"/>
    <property type="match status" value="1"/>
</dbReference>
<feature type="compositionally biased region" description="Low complexity" evidence="13">
    <location>
        <begin position="315"/>
        <end position="360"/>
    </location>
</feature>
<dbReference type="EMBL" id="GGYP01000974">
    <property type="protein sequence ID" value="MDE45745.1"/>
    <property type="molecule type" value="Transcribed_RNA"/>
</dbReference>
<dbReference type="InterPro" id="IPR013087">
    <property type="entry name" value="Znf_C2H2_type"/>
</dbReference>
<dbReference type="PANTHER" id="PTHR16515:SF66">
    <property type="entry name" value="C2H2-TYPE DOMAIN-CONTAINING PROTEIN"/>
    <property type="match status" value="1"/>
</dbReference>
<dbReference type="GO" id="GO:0055059">
    <property type="term" value="P:asymmetric neuroblast division"/>
    <property type="evidence" value="ECO:0007669"/>
    <property type="project" value="UniProtKB-ARBA"/>
</dbReference>
<feature type="domain" description="C2H2-type" evidence="14">
    <location>
        <begin position="568"/>
        <end position="595"/>
    </location>
</feature>
<keyword evidence="3" id="KW-0677">Repeat</keyword>
<feature type="compositionally biased region" description="Basic residues" evidence="13">
    <location>
        <begin position="728"/>
        <end position="739"/>
    </location>
</feature>
<feature type="compositionally biased region" description="Low complexity" evidence="13">
    <location>
        <begin position="57"/>
        <end position="75"/>
    </location>
</feature>
<dbReference type="InterPro" id="IPR050331">
    <property type="entry name" value="Zinc_finger"/>
</dbReference>
<dbReference type="PROSITE" id="PS50157">
    <property type="entry name" value="ZINC_FINGER_C2H2_2"/>
    <property type="match status" value="5"/>
</dbReference>
<evidence type="ECO:0000256" key="12">
    <source>
        <dbReference type="PROSITE-ProRule" id="PRU00042"/>
    </source>
</evidence>
<feature type="compositionally biased region" description="Low complexity" evidence="13">
    <location>
        <begin position="22"/>
        <end position="42"/>
    </location>
</feature>
<evidence type="ECO:0000256" key="6">
    <source>
        <dbReference type="ARBA" id="ARBA00023125"/>
    </source>
</evidence>
<dbReference type="FunFam" id="3.30.160.60:FF:000207">
    <property type="entry name" value="zinc finger protein SNAI2"/>
    <property type="match status" value="1"/>
</dbReference>
<evidence type="ECO:0000256" key="9">
    <source>
        <dbReference type="ARBA" id="ARBA00064979"/>
    </source>
</evidence>
<organism evidence="15">
    <name type="scientific">Aceria tosichella</name>
    <name type="common">wheat curl mite</name>
    <dbReference type="NCBI Taxonomy" id="561515"/>
    <lineage>
        <taxon>Eukaryota</taxon>
        <taxon>Metazoa</taxon>
        <taxon>Ecdysozoa</taxon>
        <taxon>Arthropoda</taxon>
        <taxon>Chelicerata</taxon>
        <taxon>Arachnida</taxon>
        <taxon>Acari</taxon>
        <taxon>Acariformes</taxon>
        <taxon>Trombidiformes</taxon>
        <taxon>Prostigmata</taxon>
        <taxon>Eupodina</taxon>
        <taxon>Eriophyoidea</taxon>
        <taxon>Eriophyidae</taxon>
        <taxon>Eriophyinae</taxon>
        <taxon>Aceriini</taxon>
        <taxon>Aceria</taxon>
    </lineage>
</organism>
<dbReference type="FunFam" id="3.30.160.60:FF:000043">
    <property type="entry name" value="Scratch family zinc finger 2"/>
    <property type="match status" value="1"/>
</dbReference>
<dbReference type="GO" id="GO:0060562">
    <property type="term" value="P:epithelial tube morphogenesis"/>
    <property type="evidence" value="ECO:0007669"/>
    <property type="project" value="UniProtKB-ARBA"/>
</dbReference>
<feature type="domain" description="C2H2-type" evidence="14">
    <location>
        <begin position="542"/>
        <end position="569"/>
    </location>
</feature>
<keyword evidence="4 12" id="KW-0863">Zinc-finger</keyword>
<dbReference type="Pfam" id="PF00096">
    <property type="entry name" value="zf-C2H2"/>
    <property type="match status" value="4"/>
</dbReference>
<dbReference type="FunFam" id="3.30.160.60:FF:000706">
    <property type="entry name" value="Zinc finger protein"/>
    <property type="match status" value="1"/>
</dbReference>
<feature type="compositionally biased region" description="Basic and acidic residues" evidence="13">
    <location>
        <begin position="757"/>
        <end position="771"/>
    </location>
</feature>
<dbReference type="SUPFAM" id="SSF57667">
    <property type="entry name" value="beta-beta-alpha zinc fingers"/>
    <property type="match status" value="2"/>
</dbReference>
<feature type="region of interest" description="Disordered" evidence="13">
    <location>
        <begin position="176"/>
        <end position="275"/>
    </location>
</feature>
<dbReference type="SMART" id="SM00355">
    <property type="entry name" value="ZnF_C2H2"/>
    <property type="match status" value="5"/>
</dbReference>
<evidence type="ECO:0000256" key="1">
    <source>
        <dbReference type="ARBA" id="ARBA00004123"/>
    </source>
</evidence>
<dbReference type="GO" id="GO:2000177">
    <property type="term" value="P:regulation of neural precursor cell proliferation"/>
    <property type="evidence" value="ECO:0007669"/>
    <property type="project" value="UniProtKB-ARBA"/>
</dbReference>
<feature type="region of interest" description="Disordered" evidence="13">
    <location>
        <begin position="315"/>
        <end position="442"/>
    </location>
</feature>
<keyword evidence="6" id="KW-0238">DNA-binding</keyword>
<feature type="compositionally biased region" description="Polar residues" evidence="13">
    <location>
        <begin position="420"/>
        <end position="439"/>
    </location>
</feature>
<feature type="compositionally biased region" description="Low complexity" evidence="13">
    <location>
        <begin position="394"/>
        <end position="407"/>
    </location>
</feature>
<dbReference type="GO" id="GO:0006357">
    <property type="term" value="P:regulation of transcription by RNA polymerase II"/>
    <property type="evidence" value="ECO:0007669"/>
    <property type="project" value="UniProtKB-ARBA"/>
</dbReference>
<evidence type="ECO:0000259" key="14">
    <source>
        <dbReference type="PROSITE" id="PS50157"/>
    </source>
</evidence>
<proteinExistence type="inferred from homology"/>